<keyword evidence="3" id="KW-0862">Zinc</keyword>
<protein>
    <recommendedName>
        <fullName evidence="5">SWIM-type domain-containing protein</fullName>
    </recommendedName>
</protein>
<evidence type="ECO:0000259" key="5">
    <source>
        <dbReference type="PROSITE" id="PS50966"/>
    </source>
</evidence>
<name>A0A9P1E3B5_CUSEU</name>
<dbReference type="PANTHER" id="PTHR31973">
    <property type="entry name" value="POLYPROTEIN, PUTATIVE-RELATED"/>
    <property type="match status" value="1"/>
</dbReference>
<evidence type="ECO:0000256" key="4">
    <source>
        <dbReference type="PROSITE-ProRule" id="PRU00325"/>
    </source>
</evidence>
<keyword evidence="2 4" id="KW-0863">Zinc-finger</keyword>
<organism evidence="6 7">
    <name type="scientific">Cuscuta europaea</name>
    <name type="common">European dodder</name>
    <dbReference type="NCBI Taxonomy" id="41803"/>
    <lineage>
        <taxon>Eukaryota</taxon>
        <taxon>Viridiplantae</taxon>
        <taxon>Streptophyta</taxon>
        <taxon>Embryophyta</taxon>
        <taxon>Tracheophyta</taxon>
        <taxon>Spermatophyta</taxon>
        <taxon>Magnoliopsida</taxon>
        <taxon>eudicotyledons</taxon>
        <taxon>Gunneridae</taxon>
        <taxon>Pentapetalae</taxon>
        <taxon>asterids</taxon>
        <taxon>lamiids</taxon>
        <taxon>Solanales</taxon>
        <taxon>Convolvulaceae</taxon>
        <taxon>Cuscuteae</taxon>
        <taxon>Cuscuta</taxon>
        <taxon>Cuscuta subgen. Cuscuta</taxon>
    </lineage>
</organism>
<dbReference type="InterPro" id="IPR006564">
    <property type="entry name" value="Znf_PMZ"/>
</dbReference>
<keyword evidence="1" id="KW-0479">Metal-binding</keyword>
<dbReference type="SMART" id="SM00575">
    <property type="entry name" value="ZnF_PMZ"/>
    <property type="match status" value="1"/>
</dbReference>
<dbReference type="InterPro" id="IPR007527">
    <property type="entry name" value="Znf_SWIM"/>
</dbReference>
<dbReference type="PANTHER" id="PTHR31973:SF195">
    <property type="entry name" value="MUDR FAMILY TRANSPOSASE"/>
    <property type="match status" value="1"/>
</dbReference>
<evidence type="ECO:0000256" key="2">
    <source>
        <dbReference type="ARBA" id="ARBA00022771"/>
    </source>
</evidence>
<evidence type="ECO:0000256" key="3">
    <source>
        <dbReference type="ARBA" id="ARBA00022833"/>
    </source>
</evidence>
<dbReference type="PROSITE" id="PS50966">
    <property type="entry name" value="ZF_SWIM"/>
    <property type="match status" value="1"/>
</dbReference>
<dbReference type="Pfam" id="PF10551">
    <property type="entry name" value="MULE"/>
    <property type="match status" value="1"/>
</dbReference>
<dbReference type="Pfam" id="PF04434">
    <property type="entry name" value="SWIM"/>
    <property type="match status" value="1"/>
</dbReference>
<gene>
    <name evidence="6" type="ORF">CEURO_LOCUS5748</name>
</gene>
<evidence type="ECO:0000313" key="7">
    <source>
        <dbReference type="Proteomes" id="UP001152484"/>
    </source>
</evidence>
<evidence type="ECO:0000313" key="6">
    <source>
        <dbReference type="EMBL" id="CAH9076221.1"/>
    </source>
</evidence>
<comment type="caution">
    <text evidence="6">The sequence shown here is derived from an EMBL/GenBank/DDBJ whole genome shotgun (WGS) entry which is preliminary data.</text>
</comment>
<dbReference type="InterPro" id="IPR018289">
    <property type="entry name" value="MULE_transposase_dom"/>
</dbReference>
<keyword evidence="7" id="KW-1185">Reference proteome</keyword>
<dbReference type="EMBL" id="CAMAPE010000010">
    <property type="protein sequence ID" value="CAH9076221.1"/>
    <property type="molecule type" value="Genomic_DNA"/>
</dbReference>
<proteinExistence type="predicted"/>
<evidence type="ECO:0000256" key="1">
    <source>
        <dbReference type="ARBA" id="ARBA00022723"/>
    </source>
</evidence>
<accession>A0A9P1E3B5</accession>
<dbReference type="Proteomes" id="UP001152484">
    <property type="component" value="Unassembled WGS sequence"/>
</dbReference>
<dbReference type="OrthoDB" id="1275979at2759"/>
<sequence>MWSLKCKKHKEGGCSWRLRACKHKSHQLFEITKYVGPHQCVYKSLSRDHPLLDSNLLAREIENHVKVEPSITVAALIEISKDKFSYDVSYKKMWHAKQKAIQAVFGDWDKSYKILPKFISALEKSNDMIVVWQFEKLQNQNLGIFQCMFWAFPQSVEGFKYCRPVISIDGTHLYGRYKGKMLRAMGVDGNNQLFPLSFAIVEEESFDSWRWFLSCLREKVTQRQGICLISDRHKGITAAVNDPYSMWQEPWGYHRYCLRHICSNFNDKFHNKQLKMLVYRAGSAHQVRKFDDIMKEIDKTNPDARKWLDKIHPPQWSLAHDGGRRYGIMTTNLSEVFNSVLKGARNLPITACVQLTFYRLVKFFCVRRGFVGDALAKQYLYTPHVLANIEGYRVKANTHDIVLFDRAQGVCEVVTAPYGEGMQKGHNKQVVHLYEKTCSCGKWQIYKFSCSHAMTVCGQLGLDIWQYIEEYYTIQHYTQTWVSQFSPIPHEDYWPKENIPPLLQILLAGVQKKDDHNPHELETRWISKKVKLKHGVAFVKRRVMISGHVKRRERRWTDIQICSRW</sequence>
<dbReference type="AlphaFoldDB" id="A0A9P1E3B5"/>
<reference evidence="6" key="1">
    <citation type="submission" date="2022-07" db="EMBL/GenBank/DDBJ databases">
        <authorList>
            <person name="Macas J."/>
            <person name="Novak P."/>
            <person name="Neumann P."/>
        </authorList>
    </citation>
    <scope>NUCLEOTIDE SEQUENCE</scope>
</reference>
<dbReference type="GO" id="GO:0008270">
    <property type="term" value="F:zinc ion binding"/>
    <property type="evidence" value="ECO:0007669"/>
    <property type="project" value="UniProtKB-KW"/>
</dbReference>
<feature type="domain" description="SWIM-type" evidence="5">
    <location>
        <begin position="429"/>
        <end position="461"/>
    </location>
</feature>